<dbReference type="GO" id="GO:0016757">
    <property type="term" value="F:glycosyltransferase activity"/>
    <property type="evidence" value="ECO:0007669"/>
    <property type="project" value="UniProtKB-KW"/>
</dbReference>
<sequence>MHSLLAVVVSYGGSPHLNGLLGALAGMAGCRVALVENKLGGQHGAVPDGVRVHAGHGNIGYGAAVNLAVKRSLAAPPPGDGPPGDDSPGGVPDWLLVVNSDVTIPPDTQEMLPKLLAQAPADVDVLGFAIRANDGGPGRSTAVLPTIGTSAFTALRGEAAAVVRWPALRYPVGAFFAIRGSAFLRIGGFDPSFWLYYEETDLFARLLAAGGRIDWCDDAWPVLHTGGGTAGWDAELQRELGRAAVAYASRHRETTGRGWLPVHVAQLALLAVRKAVLGRWPDARRATWILAGLLQAAVLPRREPASRSRWHAVPTRTRIALAGLDIPPRPAAFGGPRRE</sequence>
<organism evidence="5 6">
    <name type="scientific">Pseudofrankia asymbiotica</name>
    <dbReference type="NCBI Taxonomy" id="1834516"/>
    <lineage>
        <taxon>Bacteria</taxon>
        <taxon>Bacillati</taxon>
        <taxon>Actinomycetota</taxon>
        <taxon>Actinomycetes</taxon>
        <taxon>Frankiales</taxon>
        <taxon>Frankiaceae</taxon>
        <taxon>Pseudofrankia</taxon>
    </lineage>
</organism>
<keyword evidence="4 5" id="KW-0808">Transferase</keyword>
<evidence type="ECO:0000256" key="3">
    <source>
        <dbReference type="ARBA" id="ARBA00022676"/>
    </source>
</evidence>
<dbReference type="Gene3D" id="3.90.550.10">
    <property type="entry name" value="Spore Coat Polysaccharide Biosynthesis Protein SpsA, Chain A"/>
    <property type="match status" value="1"/>
</dbReference>
<evidence type="ECO:0000256" key="2">
    <source>
        <dbReference type="ARBA" id="ARBA00006739"/>
    </source>
</evidence>
<comment type="caution">
    <text evidence="5">The sequence shown here is derived from an EMBL/GenBank/DDBJ whole genome shotgun (WGS) entry which is preliminary data.</text>
</comment>
<reference evidence="6" key="1">
    <citation type="submission" date="2016-10" db="EMBL/GenBank/DDBJ databases">
        <title>Frankia sp. NRRL B-16386 Genome sequencing.</title>
        <authorList>
            <person name="Ghodhbane-Gtari F."/>
            <person name="Swanson E."/>
            <person name="Gueddou A."/>
            <person name="Hezbri K."/>
            <person name="Ktari K."/>
            <person name="Nouioui I."/>
            <person name="Morris K."/>
            <person name="Simpson S."/>
            <person name="Abebe-Akele F."/>
            <person name="Thomas K."/>
            <person name="Gtari M."/>
            <person name="Tisa L.S."/>
        </authorList>
    </citation>
    <scope>NUCLEOTIDE SEQUENCE [LARGE SCALE GENOMIC DNA]</scope>
    <source>
        <strain evidence="6">NRRL B-16386</strain>
    </source>
</reference>
<accession>A0A1V2IFP5</accession>
<proteinExistence type="inferred from homology"/>
<dbReference type="SUPFAM" id="SSF53448">
    <property type="entry name" value="Nucleotide-diphospho-sugar transferases"/>
    <property type="match status" value="1"/>
</dbReference>
<evidence type="ECO:0000256" key="1">
    <source>
        <dbReference type="ARBA" id="ARBA00004776"/>
    </source>
</evidence>
<dbReference type="PANTHER" id="PTHR43179">
    <property type="entry name" value="RHAMNOSYLTRANSFERASE WBBL"/>
    <property type="match status" value="1"/>
</dbReference>
<dbReference type="AlphaFoldDB" id="A0A1V2IFP5"/>
<name>A0A1V2IFP5_9ACTN</name>
<keyword evidence="6" id="KW-1185">Reference proteome</keyword>
<comment type="similarity">
    <text evidence="2">Belongs to the glycosyltransferase 2 family.</text>
</comment>
<evidence type="ECO:0000313" key="6">
    <source>
        <dbReference type="Proteomes" id="UP000188929"/>
    </source>
</evidence>
<evidence type="ECO:0000313" key="5">
    <source>
        <dbReference type="EMBL" id="ONH31984.1"/>
    </source>
</evidence>
<evidence type="ECO:0000256" key="4">
    <source>
        <dbReference type="ARBA" id="ARBA00022679"/>
    </source>
</evidence>
<gene>
    <name evidence="5" type="ORF">BL253_07655</name>
</gene>
<comment type="pathway">
    <text evidence="1">Cell wall biogenesis; cell wall polysaccharide biosynthesis.</text>
</comment>
<keyword evidence="3" id="KW-0328">Glycosyltransferase</keyword>
<dbReference type="STRING" id="1834516.BL253_07655"/>
<dbReference type="InterPro" id="IPR029044">
    <property type="entry name" value="Nucleotide-diphossugar_trans"/>
</dbReference>
<dbReference type="EMBL" id="MOMC01000014">
    <property type="protein sequence ID" value="ONH31984.1"/>
    <property type="molecule type" value="Genomic_DNA"/>
</dbReference>
<protein>
    <submittedName>
        <fullName evidence="5">Glycosyl transferase</fullName>
    </submittedName>
</protein>
<dbReference type="PANTHER" id="PTHR43179:SF12">
    <property type="entry name" value="GALACTOFURANOSYLTRANSFERASE GLFT2"/>
    <property type="match status" value="1"/>
</dbReference>
<dbReference type="OrthoDB" id="9771846at2"/>
<dbReference type="Proteomes" id="UP000188929">
    <property type="component" value="Unassembled WGS sequence"/>
</dbReference>